<dbReference type="PANTHER" id="PTHR43806">
    <property type="entry name" value="PEPTIDASE S8"/>
    <property type="match status" value="1"/>
</dbReference>
<dbReference type="SUPFAM" id="SSF52743">
    <property type="entry name" value="Subtilisin-like"/>
    <property type="match status" value="1"/>
</dbReference>
<dbReference type="PROSITE" id="PS51892">
    <property type="entry name" value="SUBTILASE"/>
    <property type="match status" value="1"/>
</dbReference>
<keyword evidence="7 11" id="KW-0378">Hydrolase</keyword>
<evidence type="ECO:0000256" key="2">
    <source>
        <dbReference type="ARBA" id="ARBA00022512"/>
    </source>
</evidence>
<evidence type="ECO:0000256" key="5">
    <source>
        <dbReference type="ARBA" id="ARBA00022729"/>
    </source>
</evidence>
<evidence type="ECO:0000256" key="9">
    <source>
        <dbReference type="ARBA" id="ARBA00023088"/>
    </source>
</evidence>
<evidence type="ECO:0000256" key="8">
    <source>
        <dbReference type="ARBA" id="ARBA00022825"/>
    </source>
</evidence>
<feature type="active site" description="Charge relay system" evidence="10 11">
    <location>
        <position position="217"/>
    </location>
</feature>
<proteinExistence type="inferred from homology"/>
<dbReference type="InterPro" id="IPR050131">
    <property type="entry name" value="Peptidase_S8_subtilisin-like"/>
</dbReference>
<evidence type="ECO:0000313" key="18">
    <source>
        <dbReference type="Proteomes" id="UP001057868"/>
    </source>
</evidence>
<evidence type="ECO:0000256" key="1">
    <source>
        <dbReference type="ARBA" id="ARBA00011073"/>
    </source>
</evidence>
<feature type="compositionally biased region" description="Low complexity" evidence="13">
    <location>
        <begin position="1790"/>
        <end position="1826"/>
    </location>
</feature>
<evidence type="ECO:0000259" key="16">
    <source>
        <dbReference type="PROSITE" id="PS50847"/>
    </source>
</evidence>
<dbReference type="PANTHER" id="PTHR43806:SF11">
    <property type="entry name" value="CEREVISIN-RELATED"/>
    <property type="match status" value="1"/>
</dbReference>
<feature type="chain" id="PRO_5040736380" evidence="15">
    <location>
        <begin position="33"/>
        <end position="1863"/>
    </location>
</feature>
<dbReference type="RefSeq" id="WP_261853636.1">
    <property type="nucleotide sequence ID" value="NZ_BQXY01000007.1"/>
</dbReference>
<dbReference type="InterPro" id="IPR013783">
    <property type="entry name" value="Ig-like_fold"/>
</dbReference>
<dbReference type="InterPro" id="IPR023828">
    <property type="entry name" value="Peptidase_S8_Ser-AS"/>
</dbReference>
<evidence type="ECO:0000256" key="15">
    <source>
        <dbReference type="SAM" id="SignalP"/>
    </source>
</evidence>
<evidence type="ECO:0000256" key="12">
    <source>
        <dbReference type="RuleBase" id="RU003355"/>
    </source>
</evidence>
<keyword evidence="14" id="KW-0472">Membrane</keyword>
<dbReference type="Gene3D" id="2.60.40.10">
    <property type="entry name" value="Immunoglobulins"/>
    <property type="match status" value="4"/>
</dbReference>
<feature type="transmembrane region" description="Helical" evidence="14">
    <location>
        <begin position="1839"/>
        <end position="1857"/>
    </location>
</feature>
<dbReference type="InterPro" id="IPR019931">
    <property type="entry name" value="LPXTG_anchor"/>
</dbReference>
<keyword evidence="6" id="KW-0677">Repeat</keyword>
<dbReference type="Proteomes" id="UP001057868">
    <property type="component" value="Unassembled WGS sequence"/>
</dbReference>
<evidence type="ECO:0000256" key="7">
    <source>
        <dbReference type="ARBA" id="ARBA00022801"/>
    </source>
</evidence>
<dbReference type="GO" id="GO:0016020">
    <property type="term" value="C:membrane"/>
    <property type="evidence" value="ECO:0007669"/>
    <property type="project" value="InterPro"/>
</dbReference>
<dbReference type="Pfam" id="PF09136">
    <property type="entry name" value="Glucodextran_B"/>
    <property type="match status" value="2"/>
</dbReference>
<dbReference type="PRINTS" id="PR00723">
    <property type="entry name" value="SUBTILISIN"/>
</dbReference>
<accession>A0A9W5Y4Y1</accession>
<organism evidence="17 18">
    <name type="scientific">Clostridium folliculivorans</name>
    <dbReference type="NCBI Taxonomy" id="2886038"/>
    <lineage>
        <taxon>Bacteria</taxon>
        <taxon>Bacillati</taxon>
        <taxon>Bacillota</taxon>
        <taxon>Clostridia</taxon>
        <taxon>Eubacteriales</taxon>
        <taxon>Clostridiaceae</taxon>
        <taxon>Clostridium</taxon>
    </lineage>
</organism>
<dbReference type="PROSITE" id="PS00136">
    <property type="entry name" value="SUBTILASE_ASP"/>
    <property type="match status" value="1"/>
</dbReference>
<dbReference type="PROSITE" id="PS00138">
    <property type="entry name" value="SUBTILASE_SER"/>
    <property type="match status" value="1"/>
</dbReference>
<dbReference type="Gene3D" id="2.60.40.1710">
    <property type="entry name" value="Subtilisin-like superfamily"/>
    <property type="match status" value="1"/>
</dbReference>
<dbReference type="InterPro" id="IPR003137">
    <property type="entry name" value="PA_domain"/>
</dbReference>
<evidence type="ECO:0000256" key="14">
    <source>
        <dbReference type="SAM" id="Phobius"/>
    </source>
</evidence>
<feature type="region of interest" description="Disordered" evidence="13">
    <location>
        <begin position="1784"/>
        <end position="1830"/>
    </location>
</feature>
<evidence type="ECO:0000313" key="17">
    <source>
        <dbReference type="EMBL" id="GKU26741.1"/>
    </source>
</evidence>
<dbReference type="EMBL" id="BQXY01000007">
    <property type="protein sequence ID" value="GKU26741.1"/>
    <property type="molecule type" value="Genomic_DNA"/>
</dbReference>
<dbReference type="InterPro" id="IPR022398">
    <property type="entry name" value="Peptidase_S8_His-AS"/>
</dbReference>
<keyword evidence="4 11" id="KW-0645">Protease</keyword>
<protein>
    <submittedName>
        <fullName evidence="17">Peptidase S8</fullName>
    </submittedName>
</protein>
<keyword evidence="2" id="KW-0134">Cell wall</keyword>
<sequence length="1863" mass="197806">MRKTNKKILSLLVAFLLFASFFTNIGSIQAKAADQPDANKVKQQLIESIKKQNAEKKLKVNTSSNVVDKLANTKEDDTKKINGKDPNEVVRVIVQLDGKAASEGDAKGISSASPINNKTVTGAIQKVEDSQSAIINKVQGITGTKVRRTYGYLVNGFSIETKRSNISKISSISGVKSVTESKTYYPDMKFADTLTQAYSTWQDLGYKGEGMVVAIVDTGIDYTHKDLTITDPSKAKITSTTPKGPGKFYSVKVPYGYNFADGTEDVIDKNPNTEMHGMHVAGIVASNGKESGVDTFSTVRGVAPEAQLLAMKVFTNNPGSKSAYDDDIIAAIEDSVLHGADIINMSLGSVAGFQDANDPTQIAVKNATDNGTVVVISAGNSATSTGDSANNVPPLNLFGTPDTATVGSPGVSKDAITVASYENTNITGPAFDFNAGSDSGLMLYSKSEFDPITVLTSKAGYQLVDCGQGNNTIEETGDDFSGKGLDGKIALVQKVSGTFGNKKLAAQKAGAIGVIFYNAEGDDSIPTTAAKPGVTIPCINVSYSSGAKLKDLIAKGLLVNFNDKYTTVVNPNANDLSAFTSWGPTPELDFKPEISAPGGNIWSLANDNKYQSMSGTSMASPHVAGSEALIVEAIKANNPDITGRALVELAKKTTINTAKVQYDKYNNKVPYSPRRQGAGLIQIESAIKNKVTITDDNGNAAVALRQIGQTASFDLTLTNYGKDAYTYDLSDTGVLTEVTNSKTAVPSEKAISGASIKYSVSKVTVPASGTAKVTVTITLPNNFTKQNYVEGFIKFASSNAPELVVPYMGFYGDWSALKTIDDPFGDSTSILGHFGIPATSLGINSASGFIAYALDGYGNMDKKNAAFSQGDSGQNHVVTPNLYMLRNAKTLQVQVLDKDKKVLRTISSENKIVKNTLEDELAKSVLGTIDNQGTWDGTLYNSETGKYDTAPDGQYYIRANTTTDIANSTTQSVDLPVKIDSEAPGIEITSAKVAPTGTYKLQWKVKDNDTGANGIFAIAVNGEVLSDEQMAEVALDKDTFSIDLQLKDNTINSIMIAGTDYASNVGINGIDVKTGAVPEVYLANLQNGDKFNTNKIKIAGEVQTDVKTLTINGSEVTLDTDGLFDEEVTLKEGNNTINIVAKDKNGTEVYNQNYSVSVDTIKPVISITSPTPSSDGYIYTDKHNIAISGKVNDASTIKLTANDVPVKINGDGTFTANVGVDGNTLVQILAEDSYQNVSEKDLTVISSVNSDPFELSFDNLASFAVLTPKDANKDIYTVTGKVNHKVPVFKINDQNVTVKDDLTFSADVKLAQGNNIVKVYAEDNTGTVVFNYSYKILYDSTAPKLVVSNPVARADGNVYTNQDSITLKGLVNDNTFGYSLFVNGNAVLSYDRYPATGEAPDKPFSYAVPLTSDKSIIKVELVDEFGNTTQDIINVVKDKVAPKAATLKVSNTQLTNKDVNVTIATDSSDKDIDKVEYSFDNNVYLPYSDAIKIVSNGKVYAKVTDYAGNSTISSIDISNIDKTSPVITVSGVEDGKTYINTVITPKVTTDKDAAIALELDGKSYDGTTAISSLGNHKLTITATDKTGNATVKDISFVLTAQTTADTTSLVKYIDSLIDQSKPGDKITVDSTNVPTVSSSIFKALKGADVLASFNTSSPLGAVTWTFNGKDITNTETSVDLGLNATAPSADAIKKLDGNSQIFSFKFEGNLPGKAVVSLPVDTSKIDISKPIYLYHYNPDAKSVDKVGDALTAYKKGSLYYVDITITHCSDYFLSLNGEVKVAATNPTKPNTGTGSNTGNTNTGSTNTGTTSSSTTNSGSTTTSTSTPATIPKTGSVIDSNILIVFGILAIAGGAVIIRRKRLS</sequence>
<dbReference type="InterPro" id="IPR010435">
    <property type="entry name" value="C5a/SBT2-like_Fn3"/>
</dbReference>
<feature type="signal peptide" evidence="15">
    <location>
        <begin position="1"/>
        <end position="32"/>
    </location>
</feature>
<name>A0A9W5Y4Y1_9CLOT</name>
<keyword evidence="9" id="KW-0572">Peptidoglycan-anchor</keyword>
<dbReference type="Gene3D" id="3.40.50.200">
    <property type="entry name" value="Peptidase S8/S53 domain"/>
    <property type="match status" value="1"/>
</dbReference>
<gene>
    <name evidence="17" type="ORF">CFOLD11_35680</name>
</gene>
<feature type="domain" description="Gram-positive cocci surface proteins LPxTG" evidence="16">
    <location>
        <begin position="1830"/>
        <end position="1863"/>
    </location>
</feature>
<comment type="similarity">
    <text evidence="1 11 12">Belongs to the peptidase S8 family.</text>
</comment>
<dbReference type="InterPro" id="IPR000209">
    <property type="entry name" value="Peptidase_S8/S53_dom"/>
</dbReference>
<dbReference type="Pfam" id="PF00082">
    <property type="entry name" value="Peptidase_S8"/>
    <property type="match status" value="1"/>
</dbReference>
<dbReference type="InterPro" id="IPR036852">
    <property type="entry name" value="Peptidase_S8/S53_dom_sf"/>
</dbReference>
<keyword evidence="14" id="KW-1133">Transmembrane helix</keyword>
<dbReference type="SUPFAM" id="SSF52025">
    <property type="entry name" value="PA domain"/>
    <property type="match status" value="1"/>
</dbReference>
<dbReference type="PROSITE" id="PS50847">
    <property type="entry name" value="GRAM_POS_ANCHORING"/>
    <property type="match status" value="1"/>
</dbReference>
<dbReference type="InterPro" id="IPR046450">
    <property type="entry name" value="PA_dom_sf"/>
</dbReference>
<dbReference type="NCBIfam" id="TIGR01167">
    <property type="entry name" value="LPXTG_anchor"/>
    <property type="match status" value="1"/>
</dbReference>
<feature type="active site" description="Charge relay system" evidence="10 11">
    <location>
        <position position="617"/>
    </location>
</feature>
<evidence type="ECO:0000256" key="11">
    <source>
        <dbReference type="PROSITE-ProRule" id="PRU01240"/>
    </source>
</evidence>
<dbReference type="Gene3D" id="3.50.30.30">
    <property type="match status" value="1"/>
</dbReference>
<reference evidence="17" key="1">
    <citation type="journal article" date="2023" name="Int. J. Syst. Evol. Microbiol.">
        <title>&lt;i&gt;Clostridium folliculivorans&lt;/i&gt; sp. nov., isolated from soil samples of an organic paddy in Japan.</title>
        <authorList>
            <person name="Tazawa J."/>
            <person name="Kobayashi H."/>
            <person name="Tanizawa Y."/>
            <person name="Uchino A."/>
            <person name="Tanaka F."/>
            <person name="Urashima Y."/>
            <person name="Miura S."/>
            <person name="Sakamoto M."/>
            <person name="Ohkuma M."/>
            <person name="Tohno M."/>
        </authorList>
    </citation>
    <scope>NUCLEOTIDE SEQUENCE</scope>
    <source>
        <strain evidence="17">D1-1</strain>
    </source>
</reference>
<dbReference type="InterPro" id="IPR010259">
    <property type="entry name" value="S8pro/Inhibitor_I9"/>
</dbReference>
<feature type="active site" description="Charge relay system" evidence="10 11">
    <location>
        <position position="276"/>
    </location>
</feature>
<keyword evidence="3" id="KW-0964">Secreted</keyword>
<keyword evidence="8 11" id="KW-0720">Serine protease</keyword>
<dbReference type="GO" id="GO:0004252">
    <property type="term" value="F:serine-type endopeptidase activity"/>
    <property type="evidence" value="ECO:0007669"/>
    <property type="project" value="UniProtKB-UniRule"/>
</dbReference>
<dbReference type="PROSITE" id="PS00137">
    <property type="entry name" value="SUBTILASE_HIS"/>
    <property type="match status" value="1"/>
</dbReference>
<dbReference type="Pfam" id="PF00746">
    <property type="entry name" value="Gram_pos_anchor"/>
    <property type="match status" value="1"/>
</dbReference>
<dbReference type="InterPro" id="IPR034216">
    <property type="entry name" value="C5a_Peptidase"/>
</dbReference>
<comment type="caution">
    <text evidence="17">The sequence shown here is derived from an EMBL/GenBank/DDBJ whole genome shotgun (WGS) entry which is preliminary data.</text>
</comment>
<dbReference type="GO" id="GO:0006508">
    <property type="term" value="P:proteolysis"/>
    <property type="evidence" value="ECO:0007669"/>
    <property type="project" value="UniProtKB-KW"/>
</dbReference>
<dbReference type="Pfam" id="PF06280">
    <property type="entry name" value="fn3_5"/>
    <property type="match status" value="1"/>
</dbReference>
<dbReference type="Pfam" id="PF05922">
    <property type="entry name" value="Inhibitor_I9"/>
    <property type="match status" value="1"/>
</dbReference>
<keyword evidence="14" id="KW-0812">Transmembrane</keyword>
<dbReference type="InterPro" id="IPR023827">
    <property type="entry name" value="Peptidase_S8_Asp-AS"/>
</dbReference>
<dbReference type="Pfam" id="PF02225">
    <property type="entry name" value="PA"/>
    <property type="match status" value="1"/>
</dbReference>
<dbReference type="CDD" id="cd07475">
    <property type="entry name" value="Peptidases_S8_C5a_Peptidase"/>
    <property type="match status" value="1"/>
</dbReference>
<evidence type="ECO:0000256" key="3">
    <source>
        <dbReference type="ARBA" id="ARBA00022525"/>
    </source>
</evidence>
<evidence type="ECO:0000256" key="6">
    <source>
        <dbReference type="ARBA" id="ARBA00022737"/>
    </source>
</evidence>
<keyword evidence="18" id="KW-1185">Reference proteome</keyword>
<evidence type="ECO:0000256" key="10">
    <source>
        <dbReference type="PIRSR" id="PIRSR615500-1"/>
    </source>
</evidence>
<dbReference type="InterPro" id="IPR015500">
    <property type="entry name" value="Peptidase_S8_subtilisin-rel"/>
</dbReference>
<evidence type="ECO:0000256" key="4">
    <source>
        <dbReference type="ARBA" id="ARBA00022670"/>
    </source>
</evidence>
<evidence type="ECO:0000256" key="13">
    <source>
        <dbReference type="SAM" id="MobiDB-lite"/>
    </source>
</evidence>
<keyword evidence="5 15" id="KW-0732">Signal</keyword>